<dbReference type="InterPro" id="IPR012337">
    <property type="entry name" value="RNaseH-like_sf"/>
</dbReference>
<gene>
    <name evidence="1" type="ORF">CPELLU_LOCUS19398</name>
</gene>
<reference evidence="1" key="1">
    <citation type="submission" date="2021-06" db="EMBL/GenBank/DDBJ databases">
        <authorList>
            <person name="Kallberg Y."/>
            <person name="Tangrot J."/>
            <person name="Rosling A."/>
        </authorList>
    </citation>
    <scope>NUCLEOTIDE SEQUENCE</scope>
    <source>
        <strain evidence="1">FL966</strain>
    </source>
</reference>
<evidence type="ECO:0000313" key="2">
    <source>
        <dbReference type="Proteomes" id="UP000789759"/>
    </source>
</evidence>
<dbReference type="Proteomes" id="UP000789759">
    <property type="component" value="Unassembled WGS sequence"/>
</dbReference>
<dbReference type="EMBL" id="CAJVQA010046181">
    <property type="protein sequence ID" value="CAG8818020.1"/>
    <property type="molecule type" value="Genomic_DNA"/>
</dbReference>
<proteinExistence type="predicted"/>
<dbReference type="SUPFAM" id="SSF53098">
    <property type="entry name" value="Ribonuclease H-like"/>
    <property type="match status" value="1"/>
</dbReference>
<dbReference type="PANTHER" id="PTHR46880">
    <property type="entry name" value="RAS-ASSOCIATING DOMAIN-CONTAINING PROTEIN"/>
    <property type="match status" value="1"/>
</dbReference>
<organism evidence="1 2">
    <name type="scientific">Cetraspora pellucida</name>
    <dbReference type="NCBI Taxonomy" id="1433469"/>
    <lineage>
        <taxon>Eukaryota</taxon>
        <taxon>Fungi</taxon>
        <taxon>Fungi incertae sedis</taxon>
        <taxon>Mucoromycota</taxon>
        <taxon>Glomeromycotina</taxon>
        <taxon>Glomeromycetes</taxon>
        <taxon>Diversisporales</taxon>
        <taxon>Gigasporaceae</taxon>
        <taxon>Cetraspora</taxon>
    </lineage>
</organism>
<evidence type="ECO:0000313" key="1">
    <source>
        <dbReference type="EMBL" id="CAG8818020.1"/>
    </source>
</evidence>
<accession>A0A9N9KA85</accession>
<name>A0A9N9KA85_9GLOM</name>
<feature type="non-terminal residue" evidence="1">
    <location>
        <position position="584"/>
    </location>
</feature>
<dbReference type="AlphaFoldDB" id="A0A9N9KA85"/>
<dbReference type="PANTHER" id="PTHR46880:SF5">
    <property type="entry name" value="DUF4371 DOMAIN-CONTAINING PROTEIN"/>
    <property type="match status" value="1"/>
</dbReference>
<sequence length="584" mass="67815">LISLLKKSDLIGIPIGLKFIHGLKNSKILMIQLHCTVLGVEMQENLINLLKDNQQTKLMQGFTQQLSVQKLTIISLMRNIYYLSKNNQPINQFFNLCQLNHLQTINREQLHFEIKPIVLKLNNENFNQFNQSRNEYTTYENPISGCIFLEAISFTIEHEVIQEILNSKYWSILIDESTIFTNKHLAVVTKHLSENKPILRYLGIIELEDCSAETITINLKRFILAKLLNIENLVHFGSDDASTMLSHQNGVAARFKKYNPFITENHCIAHHLHLAGQDAAEKVSYFEKYKKLVKEIYTYFSSSYKRLLTLKMVQNTLEEPELMILNIVSTRWLSFSNVIYNFYQNLESIKGALLDEAANNMQAAILLADIEQTFEIVTMFLADYFFIIDKLIRIFQSDYILFTDIKQHITMACNALQAQFIGNNNVLPTYRQNLLKYIEENNLDTSQFPTFISEFASATITSLNNCFPNRELYEAIKIYDPKQLPISDNDLANYSNEAINIFSNFYKTEKIINNQQFIPLLEKKDLINEWGMVKFFLKNYHSIKFVDTWNLIFSQTTFIYDFPTISTLIQIALLISVSNATVEQ</sequence>
<comment type="caution">
    <text evidence="1">The sequence shown here is derived from an EMBL/GenBank/DDBJ whole genome shotgun (WGS) entry which is preliminary data.</text>
</comment>
<dbReference type="OrthoDB" id="2356166at2759"/>
<protein>
    <submittedName>
        <fullName evidence="1">2003_t:CDS:1</fullName>
    </submittedName>
</protein>
<feature type="non-terminal residue" evidence="1">
    <location>
        <position position="1"/>
    </location>
</feature>
<keyword evidence="2" id="KW-1185">Reference proteome</keyword>